<dbReference type="EMBL" id="JACCBN010000001">
    <property type="protein sequence ID" value="NYD38679.1"/>
    <property type="molecule type" value="Genomic_DNA"/>
</dbReference>
<reference evidence="2 3" key="1">
    <citation type="submission" date="2020-07" db="EMBL/GenBank/DDBJ databases">
        <title>Sequencing the genomes of 1000 actinobacteria strains.</title>
        <authorList>
            <person name="Klenk H.-P."/>
        </authorList>
    </citation>
    <scope>NUCLEOTIDE SEQUENCE [LARGE SCALE GENOMIC DNA]</scope>
    <source>
        <strain evidence="2 3">DSM 45772</strain>
    </source>
</reference>
<comment type="caution">
    <text evidence="2">The sequence shown here is derived from an EMBL/GenBank/DDBJ whole genome shotgun (WGS) entry which is preliminary data.</text>
</comment>
<feature type="compositionally biased region" description="Low complexity" evidence="1">
    <location>
        <begin position="83"/>
        <end position="93"/>
    </location>
</feature>
<sequence length="93" mass="10230">MTAWIAILIPLLIMVFALGMERLETRLRSGTVREDEVEDFLERARPDEVKALFRQGIGGALTLFRLRNLGKRGGPSRRGGRTSGTSGRSTSGV</sequence>
<dbReference type="AlphaFoldDB" id="A0A7Y9J8Q9"/>
<gene>
    <name evidence="2" type="ORF">BJ983_004781</name>
</gene>
<keyword evidence="3" id="KW-1185">Reference proteome</keyword>
<evidence type="ECO:0000313" key="3">
    <source>
        <dbReference type="Proteomes" id="UP000535890"/>
    </source>
</evidence>
<evidence type="ECO:0000313" key="2">
    <source>
        <dbReference type="EMBL" id="NYD38679.1"/>
    </source>
</evidence>
<name>A0A7Y9J8Q9_9PSEU</name>
<dbReference type="RefSeq" id="WP_179796086.1">
    <property type="nucleotide sequence ID" value="NZ_BAABHP010000027.1"/>
</dbReference>
<proteinExistence type="predicted"/>
<accession>A0A7Y9J8Q9</accession>
<organism evidence="2 3">
    <name type="scientific">Actinomycetospora corticicola</name>
    <dbReference type="NCBI Taxonomy" id="663602"/>
    <lineage>
        <taxon>Bacteria</taxon>
        <taxon>Bacillati</taxon>
        <taxon>Actinomycetota</taxon>
        <taxon>Actinomycetes</taxon>
        <taxon>Pseudonocardiales</taxon>
        <taxon>Pseudonocardiaceae</taxon>
        <taxon>Actinomycetospora</taxon>
    </lineage>
</organism>
<dbReference type="Proteomes" id="UP000535890">
    <property type="component" value="Unassembled WGS sequence"/>
</dbReference>
<protein>
    <submittedName>
        <fullName evidence="2">Uncharacterized protein</fullName>
    </submittedName>
</protein>
<feature type="region of interest" description="Disordered" evidence="1">
    <location>
        <begin position="68"/>
        <end position="93"/>
    </location>
</feature>
<evidence type="ECO:0000256" key="1">
    <source>
        <dbReference type="SAM" id="MobiDB-lite"/>
    </source>
</evidence>
<feature type="compositionally biased region" description="Basic residues" evidence="1">
    <location>
        <begin position="68"/>
        <end position="80"/>
    </location>
</feature>